<keyword evidence="2" id="KW-1185">Reference proteome</keyword>
<protein>
    <submittedName>
        <fullName evidence="1">Uncharacterized protein</fullName>
    </submittedName>
</protein>
<proteinExistence type="predicted"/>
<organism evidence="1 2">
    <name type="scientific">Streptomyces ramulosus</name>
    <dbReference type="NCBI Taxonomy" id="47762"/>
    <lineage>
        <taxon>Bacteria</taxon>
        <taxon>Bacillati</taxon>
        <taxon>Actinomycetota</taxon>
        <taxon>Actinomycetes</taxon>
        <taxon>Kitasatosporales</taxon>
        <taxon>Streptomycetaceae</taxon>
        <taxon>Streptomyces</taxon>
    </lineage>
</organism>
<evidence type="ECO:0000313" key="1">
    <source>
        <dbReference type="EMBL" id="MFC5893318.1"/>
    </source>
</evidence>
<comment type="caution">
    <text evidence="1">The sequence shown here is derived from an EMBL/GenBank/DDBJ whole genome shotgun (WGS) entry which is preliminary data.</text>
</comment>
<sequence>MAMSERRRLTADALWEADDAVRALDEGLRAHGIALPSLGVDPLSCAMVDPRPLIELGRCNLATARQLVELLGRCPK</sequence>
<reference evidence="2" key="1">
    <citation type="journal article" date="2019" name="Int. J. Syst. Evol. Microbiol.">
        <title>The Global Catalogue of Microorganisms (GCM) 10K type strain sequencing project: providing services to taxonomists for standard genome sequencing and annotation.</title>
        <authorList>
            <consortium name="The Broad Institute Genomics Platform"/>
            <consortium name="The Broad Institute Genome Sequencing Center for Infectious Disease"/>
            <person name="Wu L."/>
            <person name="Ma J."/>
        </authorList>
    </citation>
    <scope>NUCLEOTIDE SEQUENCE [LARGE SCALE GENOMIC DNA]</scope>
    <source>
        <strain evidence="2">CGMCC 1.15809</strain>
    </source>
</reference>
<name>A0ABW1FKC5_9ACTN</name>
<dbReference type="RefSeq" id="WP_386459460.1">
    <property type="nucleotide sequence ID" value="NZ_JBHSPW010000004.1"/>
</dbReference>
<accession>A0ABW1FKC5</accession>
<dbReference type="Proteomes" id="UP001596241">
    <property type="component" value="Unassembled WGS sequence"/>
</dbReference>
<gene>
    <name evidence="1" type="ORF">ACFP3M_10885</name>
</gene>
<evidence type="ECO:0000313" key="2">
    <source>
        <dbReference type="Proteomes" id="UP001596241"/>
    </source>
</evidence>
<dbReference type="EMBL" id="JBHSPW010000004">
    <property type="protein sequence ID" value="MFC5893318.1"/>
    <property type="molecule type" value="Genomic_DNA"/>
</dbReference>